<keyword evidence="1" id="KW-0812">Transmembrane</keyword>
<keyword evidence="1" id="KW-1133">Transmembrane helix</keyword>
<comment type="caution">
    <text evidence="3">The sequence shown here is derived from an EMBL/GenBank/DDBJ whole genome shotgun (WGS) entry which is preliminary data.</text>
</comment>
<dbReference type="PANTHER" id="PTHR38339:SF1">
    <property type="entry name" value="TRANSGLUTAMINASE-LIKE DOMAIN-CONTAINING PROTEIN"/>
    <property type="match status" value="1"/>
</dbReference>
<dbReference type="SMART" id="SM00460">
    <property type="entry name" value="TGc"/>
    <property type="match status" value="1"/>
</dbReference>
<feature type="transmembrane region" description="Helical" evidence="1">
    <location>
        <begin position="375"/>
        <end position="394"/>
    </location>
</feature>
<evidence type="ECO:0000259" key="2">
    <source>
        <dbReference type="SMART" id="SM00460"/>
    </source>
</evidence>
<evidence type="ECO:0000313" key="3">
    <source>
        <dbReference type="EMBL" id="MBD8033945.1"/>
    </source>
</evidence>
<dbReference type="RefSeq" id="WP_191704456.1">
    <property type="nucleotide sequence ID" value="NZ_JACSPW010000012.1"/>
</dbReference>
<dbReference type="InterPro" id="IPR038765">
    <property type="entry name" value="Papain-like_cys_pep_sf"/>
</dbReference>
<gene>
    <name evidence="3" type="ORF">H9632_12815</name>
</gene>
<evidence type="ECO:0000313" key="4">
    <source>
        <dbReference type="Proteomes" id="UP000600565"/>
    </source>
</evidence>
<protein>
    <submittedName>
        <fullName evidence="3">Transglutaminase domain-containing protein</fullName>
    </submittedName>
</protein>
<sequence length="397" mass="45603">MKNIVNIAYSYHNSNKGITRIWTTLPMDHPDVTCTHSPEEKTIDDGNNELFYFTLKENEQFQMNYSIDTYKQNEQKMLTDKEKAFYLRSGTLVVVDEQMRNLAHEITAGAVTTMEKAKAIFNYTVTQYKYVYPPKGRGTKSFLQAKQGDCGEYSFLFSSLCRSIGIPCRTLIGSWANGKMGAHVWNELYDEQAGWVPVDCSLASLQKKKKFQFLFSNIRTLKWTAYFGQLEGQRVVFSYDAELYLSPKYNDLDKLTIVNSPYPPIAPFQIDGEPFYWGYEAVDGCAPYLQPVYMQFDQENLSLKPNKNEHNYLGKWKITETGAQGVFLKLKNWSYAAFFVFFTLSLLLSSPLVSALAAGSIIVTCISYIARKERILLFTFVTLYFLLFFMSNVIKLV</sequence>
<dbReference type="Proteomes" id="UP000600565">
    <property type="component" value="Unassembled WGS sequence"/>
</dbReference>
<dbReference type="PANTHER" id="PTHR38339">
    <property type="entry name" value="TRANSGLUTAMINASE DOMAIN PROTEIN"/>
    <property type="match status" value="1"/>
</dbReference>
<keyword evidence="4" id="KW-1185">Reference proteome</keyword>
<proteinExistence type="predicted"/>
<organism evidence="3 4">
    <name type="scientific">Solibacillus merdavium</name>
    <dbReference type="NCBI Taxonomy" id="2762218"/>
    <lineage>
        <taxon>Bacteria</taxon>
        <taxon>Bacillati</taxon>
        <taxon>Bacillota</taxon>
        <taxon>Bacilli</taxon>
        <taxon>Bacillales</taxon>
        <taxon>Caryophanaceae</taxon>
        <taxon>Solibacillus</taxon>
    </lineage>
</organism>
<dbReference type="Pfam" id="PF01841">
    <property type="entry name" value="Transglut_core"/>
    <property type="match status" value="1"/>
</dbReference>
<name>A0ABR8XPW3_9BACL</name>
<evidence type="ECO:0000256" key="1">
    <source>
        <dbReference type="SAM" id="Phobius"/>
    </source>
</evidence>
<dbReference type="InterPro" id="IPR002931">
    <property type="entry name" value="Transglutaminase-like"/>
</dbReference>
<accession>A0ABR8XPW3</accession>
<keyword evidence="1" id="KW-0472">Membrane</keyword>
<dbReference type="SUPFAM" id="SSF54001">
    <property type="entry name" value="Cysteine proteinases"/>
    <property type="match status" value="1"/>
</dbReference>
<dbReference type="EMBL" id="JACSPW010000012">
    <property type="protein sequence ID" value="MBD8033945.1"/>
    <property type="molecule type" value="Genomic_DNA"/>
</dbReference>
<reference evidence="3 4" key="1">
    <citation type="submission" date="2020-08" db="EMBL/GenBank/DDBJ databases">
        <title>A Genomic Blueprint of the Chicken Gut Microbiome.</title>
        <authorList>
            <person name="Gilroy R."/>
            <person name="Ravi A."/>
            <person name="Getino M."/>
            <person name="Pursley I."/>
            <person name="Horton D.L."/>
            <person name="Alikhan N.-F."/>
            <person name="Baker D."/>
            <person name="Gharbi K."/>
            <person name="Hall N."/>
            <person name="Watson M."/>
            <person name="Adriaenssens E.M."/>
            <person name="Foster-Nyarko E."/>
            <person name="Jarju S."/>
            <person name="Secka A."/>
            <person name="Antonio M."/>
            <person name="Oren A."/>
            <person name="Chaudhuri R."/>
            <person name="La Ragione R.M."/>
            <person name="Hildebrand F."/>
            <person name="Pallen M.J."/>
        </authorList>
    </citation>
    <scope>NUCLEOTIDE SEQUENCE [LARGE SCALE GENOMIC DNA]</scope>
    <source>
        <strain evidence="3 4">Sa1YVA6</strain>
    </source>
</reference>
<feature type="transmembrane region" description="Helical" evidence="1">
    <location>
        <begin position="333"/>
        <end position="363"/>
    </location>
</feature>
<dbReference type="Gene3D" id="3.10.620.30">
    <property type="match status" value="1"/>
</dbReference>
<feature type="domain" description="Transglutaminase-like" evidence="2">
    <location>
        <begin position="142"/>
        <end position="202"/>
    </location>
</feature>